<protein>
    <recommendedName>
        <fullName evidence="6">Oxygen tolerance protein BatD</fullName>
    </recommendedName>
</protein>
<evidence type="ECO:0000256" key="1">
    <source>
        <dbReference type="SAM" id="MobiDB-lite"/>
    </source>
</evidence>
<dbReference type="Pfam" id="PF13584">
    <property type="entry name" value="BatD"/>
    <property type="match status" value="2"/>
</dbReference>
<keyword evidence="2" id="KW-0472">Membrane</keyword>
<dbReference type="InterPro" id="IPR025738">
    <property type="entry name" value="BatD"/>
</dbReference>
<evidence type="ECO:0000256" key="3">
    <source>
        <dbReference type="SAM" id="SignalP"/>
    </source>
</evidence>
<sequence length="581" mass="63678">MLWLSCLMLIGSPSMAADGLTASVDRNELALGETVQLTISSKLDASLGISLFNLNTLDIDSPEVSVLEEDFEILDRQQNYRVQFENNVNNSLVAWTYTLSPKRAGDITIPALSLEDESTDPIELKVSDAPKNPADSDLMVEMTIDKESAYVGEQMLLTVKLLYSNELVDGQLAHPNVKGALFRQLEKQKEYNQTRAGKRFEVVERQYAVFAEDSGELTIPAVKFSGRFVNRRFGRGNYETVTSPPVSVDIKDPPARFSGSTWLPAMGFSVSESYEPDTAKLQVGESVTRTITLQGLGLESATLPPIDVDTPDGVRLYPGQSETSEEVHAAGITGVRTQEYALIATRPGRFVLPEIRIPWWDVVNDEQRVAILPERVLEVSGSGSGEAALAPPPISDSAESDAERQTVTAPDSATPGEATAAGEYSRFWPLLSLILAILCLGLGWLAWHYRQRALQAPHEKAPGTREGLSVQQQWARRERPAFEAMTPCSFASVYSSWLQKQTSRSNVARSEQVLGKIKAELATLQQHCFGSPTGSADSRAAELQVRIINFTGEWLSKSADDAQPASLAESLYPGERAPQRD</sequence>
<organism evidence="4 5">
    <name type="scientific">Allohahella marinimesophila</name>
    <dbReference type="NCBI Taxonomy" id="1054972"/>
    <lineage>
        <taxon>Bacteria</taxon>
        <taxon>Pseudomonadati</taxon>
        <taxon>Pseudomonadota</taxon>
        <taxon>Gammaproteobacteria</taxon>
        <taxon>Oceanospirillales</taxon>
        <taxon>Hahellaceae</taxon>
        <taxon>Allohahella</taxon>
    </lineage>
</organism>
<feature type="region of interest" description="Disordered" evidence="1">
    <location>
        <begin position="382"/>
        <end position="418"/>
    </location>
</feature>
<feature type="signal peptide" evidence="3">
    <location>
        <begin position="1"/>
        <end position="16"/>
    </location>
</feature>
<evidence type="ECO:0000256" key="2">
    <source>
        <dbReference type="SAM" id="Phobius"/>
    </source>
</evidence>
<reference evidence="5" key="1">
    <citation type="journal article" date="2019" name="Int. J. Syst. Evol. Microbiol.">
        <title>The Global Catalogue of Microorganisms (GCM) 10K type strain sequencing project: providing services to taxonomists for standard genome sequencing and annotation.</title>
        <authorList>
            <consortium name="The Broad Institute Genomics Platform"/>
            <consortium name="The Broad Institute Genome Sequencing Center for Infectious Disease"/>
            <person name="Wu L."/>
            <person name="Ma J."/>
        </authorList>
    </citation>
    <scope>NUCLEOTIDE SEQUENCE [LARGE SCALE GENOMIC DNA]</scope>
    <source>
        <strain evidence="5">JCM 17555</strain>
    </source>
</reference>
<dbReference type="EMBL" id="BAABBO010000024">
    <property type="protein sequence ID" value="GAA3979352.1"/>
    <property type="molecule type" value="Genomic_DNA"/>
</dbReference>
<name>A0ABP7QAK4_9GAMM</name>
<dbReference type="PANTHER" id="PTHR40940:SF1">
    <property type="entry name" value="PROTEIN BATD"/>
    <property type="match status" value="1"/>
</dbReference>
<feature type="region of interest" description="Disordered" evidence="1">
    <location>
        <begin position="558"/>
        <end position="581"/>
    </location>
</feature>
<keyword evidence="3" id="KW-0732">Signal</keyword>
<comment type="caution">
    <text evidence="4">The sequence shown here is derived from an EMBL/GenBank/DDBJ whole genome shotgun (WGS) entry which is preliminary data.</text>
</comment>
<accession>A0ABP7QAK4</accession>
<evidence type="ECO:0008006" key="6">
    <source>
        <dbReference type="Google" id="ProtNLM"/>
    </source>
</evidence>
<gene>
    <name evidence="4" type="ORF">GCM10022278_39840</name>
</gene>
<feature type="chain" id="PRO_5047476736" description="Oxygen tolerance protein BatD" evidence="3">
    <location>
        <begin position="17"/>
        <end position="581"/>
    </location>
</feature>
<keyword evidence="2" id="KW-1133">Transmembrane helix</keyword>
<dbReference type="Proteomes" id="UP001501337">
    <property type="component" value="Unassembled WGS sequence"/>
</dbReference>
<dbReference type="PANTHER" id="PTHR40940">
    <property type="entry name" value="PROTEIN BATD-RELATED"/>
    <property type="match status" value="1"/>
</dbReference>
<proteinExistence type="predicted"/>
<evidence type="ECO:0000313" key="4">
    <source>
        <dbReference type="EMBL" id="GAA3979352.1"/>
    </source>
</evidence>
<evidence type="ECO:0000313" key="5">
    <source>
        <dbReference type="Proteomes" id="UP001501337"/>
    </source>
</evidence>
<keyword evidence="2" id="KW-0812">Transmembrane</keyword>
<feature type="transmembrane region" description="Helical" evidence="2">
    <location>
        <begin position="427"/>
        <end position="447"/>
    </location>
</feature>
<keyword evidence="5" id="KW-1185">Reference proteome</keyword>